<dbReference type="InterPro" id="IPR050090">
    <property type="entry name" value="Tyrosine_recombinase_XerCD"/>
</dbReference>
<dbReference type="InterPro" id="IPR010998">
    <property type="entry name" value="Integrase_recombinase_N"/>
</dbReference>
<dbReference type="Gene3D" id="1.10.443.10">
    <property type="entry name" value="Intergrase catalytic core"/>
    <property type="match status" value="1"/>
</dbReference>
<dbReference type="GO" id="GO:0006310">
    <property type="term" value="P:DNA recombination"/>
    <property type="evidence" value="ECO:0007669"/>
    <property type="project" value="UniProtKB-KW"/>
</dbReference>
<dbReference type="KEGG" id="mbet:N8K70_11005"/>
<dbReference type="PROSITE" id="PS51900">
    <property type="entry name" value="CB"/>
    <property type="match status" value="1"/>
</dbReference>
<evidence type="ECO:0000313" key="8">
    <source>
        <dbReference type="EMBL" id="WOF21911.1"/>
    </source>
</evidence>
<evidence type="ECO:0000313" key="9">
    <source>
        <dbReference type="Proteomes" id="UP001305498"/>
    </source>
</evidence>
<dbReference type="PROSITE" id="PS51898">
    <property type="entry name" value="TYR_RECOMBINASE"/>
    <property type="match status" value="1"/>
</dbReference>
<dbReference type="SUPFAM" id="SSF56349">
    <property type="entry name" value="DNA breaking-rejoining enzymes"/>
    <property type="match status" value="1"/>
</dbReference>
<comment type="similarity">
    <text evidence="1">Belongs to the 'phage' integrase family.</text>
</comment>
<evidence type="ECO:0000256" key="5">
    <source>
        <dbReference type="PROSITE-ProRule" id="PRU01248"/>
    </source>
</evidence>
<dbReference type="Pfam" id="PF14659">
    <property type="entry name" value="Phage_int_SAM_3"/>
    <property type="match status" value="1"/>
</dbReference>
<feature type="domain" description="Tyr recombinase" evidence="6">
    <location>
        <begin position="178"/>
        <end position="390"/>
    </location>
</feature>
<dbReference type="EMBL" id="CP118157">
    <property type="protein sequence ID" value="WOF21911.1"/>
    <property type="molecule type" value="Genomic_DNA"/>
</dbReference>
<evidence type="ECO:0000259" key="7">
    <source>
        <dbReference type="PROSITE" id="PS51900"/>
    </source>
</evidence>
<dbReference type="InterPro" id="IPR013762">
    <property type="entry name" value="Integrase-like_cat_sf"/>
</dbReference>
<dbReference type="Pfam" id="PF00589">
    <property type="entry name" value="Phage_integrase"/>
    <property type="match status" value="1"/>
</dbReference>
<accession>A0AA97FE60</accession>
<evidence type="ECO:0000256" key="4">
    <source>
        <dbReference type="ARBA" id="ARBA00023172"/>
    </source>
</evidence>
<evidence type="ECO:0000256" key="2">
    <source>
        <dbReference type="ARBA" id="ARBA00022908"/>
    </source>
</evidence>
<dbReference type="GO" id="GO:0003677">
    <property type="term" value="F:DNA binding"/>
    <property type="evidence" value="ECO:0007669"/>
    <property type="project" value="UniProtKB-UniRule"/>
</dbReference>
<keyword evidence="9" id="KW-1185">Reference proteome</keyword>
<dbReference type="AlphaFoldDB" id="A0AA97FE60"/>
<organism evidence="8 9">
    <name type="scientific">Microbacterium betulae</name>
    <dbReference type="NCBI Taxonomy" id="2981139"/>
    <lineage>
        <taxon>Bacteria</taxon>
        <taxon>Bacillati</taxon>
        <taxon>Actinomycetota</taxon>
        <taxon>Actinomycetes</taxon>
        <taxon>Micrococcales</taxon>
        <taxon>Microbacteriaceae</taxon>
        <taxon>Microbacterium</taxon>
    </lineage>
</organism>
<evidence type="ECO:0000256" key="1">
    <source>
        <dbReference type="ARBA" id="ARBA00008857"/>
    </source>
</evidence>
<dbReference type="Gene3D" id="1.10.150.130">
    <property type="match status" value="1"/>
</dbReference>
<evidence type="ECO:0000256" key="3">
    <source>
        <dbReference type="ARBA" id="ARBA00023125"/>
    </source>
</evidence>
<sequence length="393" mass="44345">MGRPRTPIGTFGIIATRAQPNGNHVARARYRDWDGTNRLVQATGASRAAAERKLKQKLAERSLYQPGFNGMSADSSFPELVTYWLEDMEIEDRLSRTTRNLYERDMRALVLPAFKDLTLREIGVARCDYFLKRLAKRSYSRAKHARVVLRLALALAVRHEILPRNPMDHVSRLHRKRTIPEAFTIGEVQDIRAAIKAWESRRILAGPRPDRQLGQIVEVMLGTSARIGEVLAIRLQDLDMDGPIPTARIAGTIISRKGEPTHRQDHPKTDRSVRRVALPSFALQAIRSRLLRSGDTEPATLLFSTRVGTPHTTNNVRRLLRDVMDAAGIENVTPHRFRRTVATVVNDAQGVLLASELLGHTDPRITMQHYIQRNETVNPATAEHLERAFGRAV</sequence>
<proteinExistence type="inferred from homology"/>
<dbReference type="InterPro" id="IPR044068">
    <property type="entry name" value="CB"/>
</dbReference>
<keyword evidence="2" id="KW-0229">DNA integration</keyword>
<feature type="domain" description="Core-binding (CB)" evidence="7">
    <location>
        <begin position="75"/>
        <end position="157"/>
    </location>
</feature>
<dbReference type="InterPro" id="IPR004107">
    <property type="entry name" value="Integrase_SAM-like_N"/>
</dbReference>
<gene>
    <name evidence="8" type="ORF">N8K70_11005</name>
</gene>
<dbReference type="InterPro" id="IPR011010">
    <property type="entry name" value="DNA_brk_join_enz"/>
</dbReference>
<name>A0AA97FE60_9MICO</name>
<evidence type="ECO:0000259" key="6">
    <source>
        <dbReference type="PROSITE" id="PS51898"/>
    </source>
</evidence>
<dbReference type="GO" id="GO:0015074">
    <property type="term" value="P:DNA integration"/>
    <property type="evidence" value="ECO:0007669"/>
    <property type="project" value="UniProtKB-KW"/>
</dbReference>
<dbReference type="PANTHER" id="PTHR30349:SF41">
    <property type="entry name" value="INTEGRASE_RECOMBINASE PROTEIN MJ0367-RELATED"/>
    <property type="match status" value="1"/>
</dbReference>
<protein>
    <submittedName>
        <fullName evidence="8">Tyrosine-type recombinase/integrase</fullName>
    </submittedName>
</protein>
<dbReference type="PANTHER" id="PTHR30349">
    <property type="entry name" value="PHAGE INTEGRASE-RELATED"/>
    <property type="match status" value="1"/>
</dbReference>
<dbReference type="Proteomes" id="UP001305498">
    <property type="component" value="Chromosome"/>
</dbReference>
<reference evidence="8 9" key="1">
    <citation type="submission" date="2023-02" db="EMBL/GenBank/DDBJ databases">
        <title>Microbacterium betulae sp. nov., isolated from birch wood.</title>
        <authorList>
            <person name="Pasciak M."/>
            <person name="Pawlik K.J."/>
            <person name="Martynowski D."/>
            <person name="Laczmanski L."/>
            <person name="Ciekot J."/>
            <person name="Szponar B."/>
            <person name="Wojcik-Fatla A."/>
            <person name="Mackiewicz B."/>
            <person name="Farian E."/>
            <person name="Cholewa G."/>
            <person name="Cholewa A."/>
            <person name="Dutkiewicz J."/>
        </authorList>
    </citation>
    <scope>NUCLEOTIDE SEQUENCE [LARGE SCALE GENOMIC DNA]</scope>
    <source>
        <strain evidence="8 9">AB</strain>
    </source>
</reference>
<dbReference type="InterPro" id="IPR002104">
    <property type="entry name" value="Integrase_catalytic"/>
</dbReference>
<keyword evidence="3 5" id="KW-0238">DNA-binding</keyword>
<dbReference type="RefSeq" id="WP_317138389.1">
    <property type="nucleotide sequence ID" value="NZ_CP118157.1"/>
</dbReference>
<keyword evidence="4" id="KW-0233">DNA recombination</keyword>